<reference evidence="2 3" key="1">
    <citation type="submission" date="2016-10" db="EMBL/GenBank/DDBJ databases">
        <authorList>
            <person name="de Groot N.N."/>
        </authorList>
    </citation>
    <scope>NUCLEOTIDE SEQUENCE [LARGE SCALE GENOMIC DNA]</scope>
    <source>
        <strain evidence="2 3">ATCC 35022</strain>
    </source>
</reference>
<accession>A0A1G6ASI3</accession>
<evidence type="ECO:0000313" key="3">
    <source>
        <dbReference type="Proteomes" id="UP000199071"/>
    </source>
</evidence>
<dbReference type="OrthoDB" id="7161641at2"/>
<keyword evidence="1" id="KW-0812">Transmembrane</keyword>
<dbReference type="EMBL" id="FMXQ01000002">
    <property type="protein sequence ID" value="SDB11342.1"/>
    <property type="molecule type" value="Genomic_DNA"/>
</dbReference>
<keyword evidence="1" id="KW-0472">Membrane</keyword>
<proteinExistence type="predicted"/>
<evidence type="ECO:0000313" key="2">
    <source>
        <dbReference type="EMBL" id="SDB11342.1"/>
    </source>
</evidence>
<feature type="transmembrane region" description="Helical" evidence="1">
    <location>
        <begin position="29"/>
        <end position="51"/>
    </location>
</feature>
<evidence type="ECO:0000256" key="1">
    <source>
        <dbReference type="SAM" id="Phobius"/>
    </source>
</evidence>
<dbReference type="Proteomes" id="UP000199071">
    <property type="component" value="Unassembled WGS sequence"/>
</dbReference>
<sequence length="1131" mass="116126">MRFTRTSEVPAGAPPGAAGGLSHGVRIGLLVLAALVGVAVFVVVAAVAVVMSGPTELGFVRDRYEATLQDQLGDDYRVTVARAVVDVDPALGLVLDIADTAVADRAGVVVAAVPRTRIAVDPTALFGVRVSVTAVELHDVALSLVRSMAGEVYLGDEATTTSTALAAKAIPATADRSGPDGGFPELTAILQIVDQGLALPLDLAISAGFRNLTLVDGTITVWDAVNQRERRFGETDFDLVINAESRGLTATIATSGYAGRWSGTLERTEDQRDGTHALSGVFSQLTLADLFPGFGGSEGSASADIPLYGRANVGFDSDGAVASATLRLDVGAGVFSTGSEDESVLLDEATLKLDWDVANRIIVVEPSPVFFGETRGIATGWVRPAGGTGGGRYAFDIQSRGAVLAAKDANAPPIVAERLGISGILDLPGRLLDIEDLSVQSASGSMTLAGTVGFEEEGTSLALAASLSPMPVATLKQMWVPFLAPGARRWVLANITGGAIESGQFEATVPPGVLDATHPQMPDDGLKLDLALKDVSFRTLGGLPPVVGASGHAVLSGSTFGLDVAAARVALASGDTVTIDAGAFAIDDVFAPSPVGVVELELSGSASGLGEIADAEPLKVLAHRDLSPGDLSGQATAAISLRLPLDLPEEELGDAMEWKVTVVGEGLASKRPIEGRTFADADVTLVVTDDNFAASGTATIDGVRADVSFSQPLGSGGESSGRGQQLARLSLDKAAREKLGLSLDDILGGTVNTQISSLADGAGDHYDLDLAPARLTIPGLGWTKGIGVPATLSFDLVPAEDGQAVENIVLEGEGFGFAGSARIDAQGNLVSADIDRFALRPDDSVAFTLAATPTGYAIKASGASFDVRGVISEATGTGSGGGGDPPDIAIEADIARIVGFNGETLRGGKVTFIATRGLPVRIAVSGSLDGAPVTVDYTDSGRGASLRASAGAGDLLRFLDVYTRIDGGLLTIAAQSNGRSAPLAGEASIANFDILNEPAVKQAISTAPARQPIDPSRLRIEQMVARFQLAGDILTIDEALLRGQTLGATFSGLIDMARSQVKINGTYLPAYALNNAFGRVPLIGLVLGGGDRGGLIGVTFRVEGSLDGPRVYFNPLSAVAPGIFRKIFEFR</sequence>
<name>A0A1G6ASI3_9HYPH</name>
<organism evidence="2 3">
    <name type="scientific">Bauldia litoralis</name>
    <dbReference type="NCBI Taxonomy" id="665467"/>
    <lineage>
        <taxon>Bacteria</taxon>
        <taxon>Pseudomonadati</taxon>
        <taxon>Pseudomonadota</taxon>
        <taxon>Alphaproteobacteria</taxon>
        <taxon>Hyphomicrobiales</taxon>
        <taxon>Kaistiaceae</taxon>
        <taxon>Bauldia</taxon>
    </lineage>
</organism>
<dbReference type="RefSeq" id="WP_139167752.1">
    <property type="nucleotide sequence ID" value="NZ_FMXQ01000002.1"/>
</dbReference>
<keyword evidence="1" id="KW-1133">Transmembrane helix</keyword>
<protein>
    <submittedName>
        <fullName evidence="2">AsmA-like C-terminal region</fullName>
    </submittedName>
</protein>
<keyword evidence="3" id="KW-1185">Reference proteome</keyword>
<dbReference type="AlphaFoldDB" id="A0A1G6ASI3"/>
<gene>
    <name evidence="2" type="ORF">SAMN02982931_00819</name>
</gene>
<dbReference type="STRING" id="665467.SAMN02982931_00819"/>